<dbReference type="EMBL" id="PZFQ01000042">
    <property type="protein sequence ID" value="PTI74372.1"/>
    <property type="molecule type" value="Genomic_DNA"/>
</dbReference>
<dbReference type="Pfam" id="PF01261">
    <property type="entry name" value="AP_endonuc_2"/>
    <property type="match status" value="1"/>
</dbReference>
<proteinExistence type="predicted"/>
<evidence type="ECO:0000313" key="3">
    <source>
        <dbReference type="Proteomes" id="UP000241960"/>
    </source>
</evidence>
<evidence type="ECO:0000313" key="2">
    <source>
        <dbReference type="EMBL" id="PTI74372.1"/>
    </source>
</evidence>
<dbReference type="Gene3D" id="3.20.20.150">
    <property type="entry name" value="Divalent-metal-dependent TIM barrel enzymes"/>
    <property type="match status" value="1"/>
</dbReference>
<dbReference type="InterPro" id="IPR036237">
    <property type="entry name" value="Xyl_isomerase-like_sf"/>
</dbReference>
<name>A0A9Q6HMF7_9STAP</name>
<comment type="caution">
    <text evidence="2">The sequence shown here is derived from an EMBL/GenBank/DDBJ whole genome shotgun (WGS) entry which is preliminary data.</text>
</comment>
<feature type="domain" description="Xylose isomerase-like TIM barrel" evidence="1">
    <location>
        <begin position="20"/>
        <end position="268"/>
    </location>
</feature>
<sequence length="278" mass="31929">MKLGYNVATTKENATLQQELELCEKHGYDFIEIQMDKLPEYLQEHSLEDMKQFFDTHQIKPLSLNALQFFNNRNEADYKVVIDTFKEWLEIAEYLGAQYIVAVPLVTEEKILKADIHKSCVNVLKQLALMAAEYDIKLALEFLGAPYATVNTFNEAHAIIEEINDPNVGIVLDFFHFHAMGSRLDDLKNGDIDNIFLLHINDVDDYPIGILTDEDRCFPGLGVIDIPGILSTLKDMAFQGEYISIELFRPEYYQMPAEDVIKKSKETMIESVQPYFTL</sequence>
<dbReference type="AlphaFoldDB" id="A0A9Q6HMF7"/>
<accession>A0A9Q6HMF7</accession>
<evidence type="ECO:0000259" key="1">
    <source>
        <dbReference type="Pfam" id="PF01261"/>
    </source>
</evidence>
<dbReference type="RefSeq" id="WP_107545314.1">
    <property type="nucleotide sequence ID" value="NZ_PZFQ01000042.1"/>
</dbReference>
<reference evidence="2 3" key="1">
    <citation type="journal article" date="2016" name="Front. Microbiol.">
        <title>Comprehensive Phylogenetic Analysis of Bovine Non-aureus Staphylococci Species Based on Whole-Genome Sequencing.</title>
        <authorList>
            <person name="Naushad S."/>
            <person name="Barkema H.W."/>
            <person name="Luby C."/>
            <person name="Condas L.A."/>
            <person name="Nobrega D.B."/>
            <person name="Carson D.A."/>
            <person name="De Buck J."/>
        </authorList>
    </citation>
    <scope>NUCLEOTIDE SEQUENCE [LARGE SCALE GENOMIC DNA]</scope>
    <source>
        <strain evidence="2 3">SNUC 1231</strain>
    </source>
</reference>
<dbReference type="InterPro" id="IPR013022">
    <property type="entry name" value="Xyl_isomerase-like_TIM-brl"/>
</dbReference>
<dbReference type="PANTHER" id="PTHR12110:SF21">
    <property type="entry name" value="XYLOSE ISOMERASE-LIKE TIM BARREL DOMAIN-CONTAINING PROTEIN"/>
    <property type="match status" value="1"/>
</dbReference>
<dbReference type="Proteomes" id="UP000241960">
    <property type="component" value="Unassembled WGS sequence"/>
</dbReference>
<protein>
    <submittedName>
        <fullName evidence="2">Isomerase</fullName>
    </submittedName>
</protein>
<dbReference type="PANTHER" id="PTHR12110">
    <property type="entry name" value="HYDROXYPYRUVATE ISOMERASE"/>
    <property type="match status" value="1"/>
</dbReference>
<dbReference type="GO" id="GO:0016853">
    <property type="term" value="F:isomerase activity"/>
    <property type="evidence" value="ECO:0007669"/>
    <property type="project" value="UniProtKB-KW"/>
</dbReference>
<gene>
    <name evidence="2" type="ORF">BU058_11145</name>
</gene>
<dbReference type="InterPro" id="IPR050312">
    <property type="entry name" value="IolE/XylAMocC-like"/>
</dbReference>
<dbReference type="SUPFAM" id="SSF51658">
    <property type="entry name" value="Xylose isomerase-like"/>
    <property type="match status" value="1"/>
</dbReference>
<keyword evidence="2" id="KW-0413">Isomerase</keyword>
<organism evidence="2 3">
    <name type="scientific">Staphylococcus succinus</name>
    <dbReference type="NCBI Taxonomy" id="61015"/>
    <lineage>
        <taxon>Bacteria</taxon>
        <taxon>Bacillati</taxon>
        <taxon>Bacillota</taxon>
        <taxon>Bacilli</taxon>
        <taxon>Bacillales</taxon>
        <taxon>Staphylococcaceae</taxon>
        <taxon>Staphylococcus</taxon>
    </lineage>
</organism>